<evidence type="ECO:0000256" key="1">
    <source>
        <dbReference type="SAM" id="Phobius"/>
    </source>
</evidence>
<sequence length="39" mass="4371">MPPDPYRPWRLAIFVVVLCVTAVYVVFVALSFLASLMSV</sequence>
<evidence type="ECO:0000313" key="2">
    <source>
        <dbReference type="EMBL" id="GAA4239864.1"/>
    </source>
</evidence>
<keyword evidence="1" id="KW-0812">Transmembrane</keyword>
<comment type="caution">
    <text evidence="2">The sequence shown here is derived from an EMBL/GenBank/DDBJ whole genome shotgun (WGS) entry which is preliminary data.</text>
</comment>
<name>A0ABP8CJ14_9ACTN</name>
<organism evidence="2 3">
    <name type="scientific">Actinomadura meridiana</name>
    <dbReference type="NCBI Taxonomy" id="559626"/>
    <lineage>
        <taxon>Bacteria</taxon>
        <taxon>Bacillati</taxon>
        <taxon>Actinomycetota</taxon>
        <taxon>Actinomycetes</taxon>
        <taxon>Streptosporangiales</taxon>
        <taxon>Thermomonosporaceae</taxon>
        <taxon>Actinomadura</taxon>
    </lineage>
</organism>
<dbReference type="Proteomes" id="UP001501710">
    <property type="component" value="Unassembled WGS sequence"/>
</dbReference>
<evidence type="ECO:0000313" key="3">
    <source>
        <dbReference type="Proteomes" id="UP001501710"/>
    </source>
</evidence>
<keyword evidence="1" id="KW-1133">Transmembrane helix</keyword>
<keyword evidence="1" id="KW-0472">Membrane</keyword>
<keyword evidence="3" id="KW-1185">Reference proteome</keyword>
<accession>A0ABP8CJ14</accession>
<dbReference type="EMBL" id="BAABAS010000021">
    <property type="protein sequence ID" value="GAA4239864.1"/>
    <property type="molecule type" value="Genomic_DNA"/>
</dbReference>
<feature type="transmembrane region" description="Helical" evidence="1">
    <location>
        <begin position="12"/>
        <end position="36"/>
    </location>
</feature>
<proteinExistence type="predicted"/>
<gene>
    <name evidence="2" type="ORF">GCM10022254_62320</name>
</gene>
<reference evidence="3" key="1">
    <citation type="journal article" date="2019" name="Int. J. Syst. Evol. Microbiol.">
        <title>The Global Catalogue of Microorganisms (GCM) 10K type strain sequencing project: providing services to taxonomists for standard genome sequencing and annotation.</title>
        <authorList>
            <consortium name="The Broad Institute Genomics Platform"/>
            <consortium name="The Broad Institute Genome Sequencing Center for Infectious Disease"/>
            <person name="Wu L."/>
            <person name="Ma J."/>
        </authorList>
    </citation>
    <scope>NUCLEOTIDE SEQUENCE [LARGE SCALE GENOMIC DNA]</scope>
    <source>
        <strain evidence="3">JCM 17440</strain>
    </source>
</reference>
<protein>
    <submittedName>
        <fullName evidence="2">Uncharacterized protein</fullName>
    </submittedName>
</protein>